<proteinExistence type="predicted"/>
<reference evidence="2" key="1">
    <citation type="submission" date="2015-07" db="EMBL/GenBank/DDBJ databases">
        <title>MeaNS - Measles Nucleotide Surveillance Program.</title>
        <authorList>
            <person name="Tran T."/>
            <person name="Druce J."/>
        </authorList>
    </citation>
    <scope>NUCLEOTIDE SEQUENCE</scope>
    <source>
        <strain evidence="2">UCB-OBI-ISO-001</strain>
        <tissue evidence="2">Gonad</tissue>
    </source>
</reference>
<dbReference type="AlphaFoldDB" id="A0A0L8H6I7"/>
<name>A0A0L8H6I7_OCTBM</name>
<dbReference type="PANTHER" id="PTHR33327">
    <property type="entry name" value="ENDONUCLEASE"/>
    <property type="match status" value="1"/>
</dbReference>
<organism evidence="2">
    <name type="scientific">Octopus bimaculoides</name>
    <name type="common">California two-spotted octopus</name>
    <dbReference type="NCBI Taxonomy" id="37653"/>
    <lineage>
        <taxon>Eukaryota</taxon>
        <taxon>Metazoa</taxon>
        <taxon>Spiralia</taxon>
        <taxon>Lophotrochozoa</taxon>
        <taxon>Mollusca</taxon>
        <taxon>Cephalopoda</taxon>
        <taxon>Coleoidea</taxon>
        <taxon>Octopodiformes</taxon>
        <taxon>Octopoda</taxon>
        <taxon>Incirrata</taxon>
        <taxon>Octopodidae</taxon>
        <taxon>Octopus</taxon>
    </lineage>
</organism>
<evidence type="ECO:0000259" key="1">
    <source>
        <dbReference type="Pfam" id="PF23055"/>
    </source>
</evidence>
<protein>
    <recommendedName>
        <fullName evidence="1">DUF7041 domain-containing protein</fullName>
    </recommendedName>
</protein>
<feature type="domain" description="DUF7041" evidence="1">
    <location>
        <begin position="11"/>
        <end position="71"/>
    </location>
</feature>
<dbReference type="EMBL" id="KQ419078">
    <property type="protein sequence ID" value="KOF84694.1"/>
    <property type="molecule type" value="Genomic_DNA"/>
</dbReference>
<dbReference type="InterPro" id="IPR055469">
    <property type="entry name" value="DUF7041"/>
</dbReference>
<dbReference type="Pfam" id="PF23055">
    <property type="entry name" value="DUF7041"/>
    <property type="match status" value="1"/>
</dbReference>
<evidence type="ECO:0000313" key="2">
    <source>
        <dbReference type="EMBL" id="KOF84694.1"/>
    </source>
</evidence>
<accession>A0A0L8H6I7</accession>
<gene>
    <name evidence="2" type="ORF">OCBIM_22021559mg</name>
</gene>
<sequence>MASDHTALKLPQFWPKAEVQFNVHRITSDLTKYSYVVVALDEDTSTRVLDILIQPTATHKYTTLKDRLVEFRWSDWEAAAKILEEELGDTKPSELMDKMLALVPPPQEIFLHKLPP</sequence>
<dbReference type="STRING" id="37653.A0A0L8H6I7"/>
<dbReference type="PANTHER" id="PTHR33327:SF3">
    <property type="entry name" value="RNA-DIRECTED DNA POLYMERASE"/>
    <property type="match status" value="1"/>
</dbReference>